<keyword evidence="6" id="KW-1015">Disulfide bond</keyword>
<evidence type="ECO:0000313" key="15">
    <source>
        <dbReference type="Proteomes" id="UP000018851"/>
    </source>
</evidence>
<dbReference type="eggNOG" id="COG1225">
    <property type="taxonomic scope" value="Bacteria"/>
</dbReference>
<dbReference type="InterPro" id="IPR000866">
    <property type="entry name" value="AhpC/TSA"/>
</dbReference>
<dbReference type="Proteomes" id="UP000018851">
    <property type="component" value="Chromosome"/>
</dbReference>
<evidence type="ECO:0000259" key="13">
    <source>
        <dbReference type="PROSITE" id="PS51352"/>
    </source>
</evidence>
<dbReference type="EC" id="1.11.1.24" evidence="2"/>
<dbReference type="Pfam" id="PF00578">
    <property type="entry name" value="AhpC-TSA"/>
    <property type="match status" value="1"/>
</dbReference>
<comment type="catalytic activity">
    <reaction evidence="11">
        <text>a hydroperoxide + [thioredoxin]-dithiol = an alcohol + [thioredoxin]-disulfide + H2O</text>
        <dbReference type="Rhea" id="RHEA:62620"/>
        <dbReference type="Rhea" id="RHEA-COMP:10698"/>
        <dbReference type="Rhea" id="RHEA-COMP:10700"/>
        <dbReference type="ChEBI" id="CHEBI:15377"/>
        <dbReference type="ChEBI" id="CHEBI:29950"/>
        <dbReference type="ChEBI" id="CHEBI:30879"/>
        <dbReference type="ChEBI" id="CHEBI:35924"/>
        <dbReference type="ChEBI" id="CHEBI:50058"/>
        <dbReference type="EC" id="1.11.1.24"/>
    </reaction>
</comment>
<dbReference type="GO" id="GO:0008379">
    <property type="term" value="F:thioredoxin peroxidase activity"/>
    <property type="evidence" value="ECO:0007669"/>
    <property type="project" value="TreeGrafter"/>
</dbReference>
<keyword evidence="3" id="KW-0575">Peroxidase</keyword>
<dbReference type="GO" id="GO:0045454">
    <property type="term" value="P:cell redox homeostasis"/>
    <property type="evidence" value="ECO:0007669"/>
    <property type="project" value="TreeGrafter"/>
</dbReference>
<keyword evidence="4" id="KW-0049">Antioxidant</keyword>
<dbReference type="OrthoDB" id="5572803at2"/>
<dbReference type="Gene3D" id="3.40.30.10">
    <property type="entry name" value="Glutaredoxin"/>
    <property type="match status" value="1"/>
</dbReference>
<evidence type="ECO:0000256" key="8">
    <source>
        <dbReference type="ARBA" id="ARBA00032824"/>
    </source>
</evidence>
<feature type="chain" id="PRO_5004785289" description="thioredoxin-dependent peroxiredoxin" evidence="12">
    <location>
        <begin position="23"/>
        <end position="185"/>
    </location>
</feature>
<dbReference type="KEGG" id="ssan:NX02_03810"/>
<dbReference type="RefSeq" id="WP_025290821.1">
    <property type="nucleotide sequence ID" value="NZ_CP006644.1"/>
</dbReference>
<keyword evidence="12" id="KW-0732">Signal</keyword>
<evidence type="ECO:0000256" key="1">
    <source>
        <dbReference type="ARBA" id="ARBA00003330"/>
    </source>
</evidence>
<evidence type="ECO:0000256" key="3">
    <source>
        <dbReference type="ARBA" id="ARBA00022559"/>
    </source>
</evidence>
<comment type="similarity">
    <text evidence="9">Belongs to the peroxiredoxin family. BCP/PrxQ subfamily.</text>
</comment>
<evidence type="ECO:0000256" key="12">
    <source>
        <dbReference type="SAM" id="SignalP"/>
    </source>
</evidence>
<reference evidence="14 15" key="1">
    <citation type="submission" date="2013-07" db="EMBL/GenBank/DDBJ databases">
        <title>Completed genome of Sphingomonas sanxanigenens NX02.</title>
        <authorList>
            <person name="Ma T."/>
            <person name="Huang H."/>
            <person name="Wu M."/>
            <person name="Li X."/>
            <person name="Li G."/>
        </authorList>
    </citation>
    <scope>NUCLEOTIDE SEQUENCE [LARGE SCALE GENOMIC DNA]</scope>
    <source>
        <strain evidence="14 15">NX02</strain>
    </source>
</reference>
<evidence type="ECO:0000256" key="2">
    <source>
        <dbReference type="ARBA" id="ARBA00013017"/>
    </source>
</evidence>
<keyword evidence="5" id="KW-0560">Oxidoreductase</keyword>
<feature type="domain" description="Thioredoxin" evidence="13">
    <location>
        <begin position="24"/>
        <end position="176"/>
    </location>
</feature>
<dbReference type="InterPro" id="IPR013766">
    <property type="entry name" value="Thioredoxin_domain"/>
</dbReference>
<dbReference type="CDD" id="cd03017">
    <property type="entry name" value="PRX_BCP"/>
    <property type="match status" value="1"/>
</dbReference>
<dbReference type="PANTHER" id="PTHR42801:SF4">
    <property type="entry name" value="AHPC_TSA FAMILY PROTEIN"/>
    <property type="match status" value="1"/>
</dbReference>
<organism evidence="14 15">
    <name type="scientific">Sphingomonas sanxanigenens DSM 19645 = NX02</name>
    <dbReference type="NCBI Taxonomy" id="1123269"/>
    <lineage>
        <taxon>Bacteria</taxon>
        <taxon>Pseudomonadati</taxon>
        <taxon>Pseudomonadota</taxon>
        <taxon>Alphaproteobacteria</taxon>
        <taxon>Sphingomonadales</taxon>
        <taxon>Sphingomonadaceae</taxon>
        <taxon>Sphingomonas</taxon>
    </lineage>
</organism>
<evidence type="ECO:0000256" key="7">
    <source>
        <dbReference type="ARBA" id="ARBA00023284"/>
    </source>
</evidence>
<evidence type="ECO:0000256" key="5">
    <source>
        <dbReference type="ARBA" id="ARBA00023002"/>
    </source>
</evidence>
<dbReference type="PROSITE" id="PS51352">
    <property type="entry name" value="THIOREDOXIN_2"/>
    <property type="match status" value="1"/>
</dbReference>
<keyword evidence="15" id="KW-1185">Reference proteome</keyword>
<keyword evidence="7" id="KW-0676">Redox-active center</keyword>
<gene>
    <name evidence="14" type="ORF">NX02_03810</name>
</gene>
<name>W0A657_9SPHN</name>
<dbReference type="GO" id="GO:0005737">
    <property type="term" value="C:cytoplasm"/>
    <property type="evidence" value="ECO:0007669"/>
    <property type="project" value="TreeGrafter"/>
</dbReference>
<dbReference type="HOGENOM" id="CLU_042529_14_2_5"/>
<protein>
    <recommendedName>
        <fullName evidence="2">thioredoxin-dependent peroxiredoxin</fullName>
        <ecNumber evidence="2">1.11.1.24</ecNumber>
    </recommendedName>
    <alternativeName>
        <fullName evidence="8">Thioredoxin peroxidase</fullName>
    </alternativeName>
    <alternativeName>
        <fullName evidence="10">Thioredoxin-dependent peroxiredoxin Bcp</fullName>
    </alternativeName>
</protein>
<dbReference type="EMBL" id="CP006644">
    <property type="protein sequence ID" value="AHE52516.1"/>
    <property type="molecule type" value="Genomic_DNA"/>
</dbReference>
<dbReference type="InterPro" id="IPR050924">
    <property type="entry name" value="Peroxiredoxin_BCP/PrxQ"/>
</dbReference>
<dbReference type="PANTHER" id="PTHR42801">
    <property type="entry name" value="THIOREDOXIN-DEPENDENT PEROXIDE REDUCTASE"/>
    <property type="match status" value="1"/>
</dbReference>
<evidence type="ECO:0000256" key="4">
    <source>
        <dbReference type="ARBA" id="ARBA00022862"/>
    </source>
</evidence>
<dbReference type="AlphaFoldDB" id="W0A657"/>
<evidence type="ECO:0000313" key="14">
    <source>
        <dbReference type="EMBL" id="AHE52516.1"/>
    </source>
</evidence>
<feature type="signal peptide" evidence="12">
    <location>
        <begin position="1"/>
        <end position="22"/>
    </location>
</feature>
<evidence type="ECO:0000256" key="10">
    <source>
        <dbReference type="ARBA" id="ARBA00042639"/>
    </source>
</evidence>
<evidence type="ECO:0000256" key="6">
    <source>
        <dbReference type="ARBA" id="ARBA00023157"/>
    </source>
</evidence>
<dbReference type="GO" id="GO:0034599">
    <property type="term" value="P:cellular response to oxidative stress"/>
    <property type="evidence" value="ECO:0007669"/>
    <property type="project" value="TreeGrafter"/>
</dbReference>
<accession>W0A657</accession>
<evidence type="ECO:0000256" key="9">
    <source>
        <dbReference type="ARBA" id="ARBA00038489"/>
    </source>
</evidence>
<dbReference type="SUPFAM" id="SSF52833">
    <property type="entry name" value="Thioredoxin-like"/>
    <property type="match status" value="1"/>
</dbReference>
<dbReference type="STRING" id="1123269.NX02_03810"/>
<dbReference type="PATRIC" id="fig|1123269.5.peg.747"/>
<proteinExistence type="inferred from homology"/>
<dbReference type="InterPro" id="IPR036249">
    <property type="entry name" value="Thioredoxin-like_sf"/>
</dbReference>
<sequence>MLLRRLVIAALPFALAMPAAQAALPQGAKAPPFSTPAAQAGKPFAFSLAKSLAKGPVVLYFFPKTFTQGCTIEAHEFAEKTPEFETFGATVIGMSADSIAELQRFSREACRDKFAVGIASRAMIKAYDVAMAVEPGRSERVSYVIAPDGRILYVHNDRDPRGHITGTLAAVKAWRAQHPAKRAKR</sequence>
<evidence type="ECO:0000256" key="11">
    <source>
        <dbReference type="ARBA" id="ARBA00049091"/>
    </source>
</evidence>
<comment type="function">
    <text evidence="1">Thiol-specific peroxidase that catalyzes the reduction of hydrogen peroxide and organic hydroperoxides to water and alcohols, respectively. Plays a role in cell protection against oxidative stress by detoxifying peroxides and as sensor of hydrogen peroxide-mediated signaling events.</text>
</comment>